<evidence type="ECO:0000313" key="2">
    <source>
        <dbReference type="EMBL" id="RDB23461.1"/>
    </source>
</evidence>
<feature type="compositionally biased region" description="Polar residues" evidence="1">
    <location>
        <begin position="213"/>
        <end position="223"/>
    </location>
</feature>
<accession>A0A369JMJ7</accession>
<sequence length="399" mass="44148">MDVPAPELRRVKITTDVLSSNAPKLQHLAASHPFTRQIDVVFPSSDVLESALSKLETRYWKGQVKLSDVVDQTGAFANFFVTPERCFTMLSIDPNTDDVWCIDPRGLLTLSVSKETYETLGLLGTKLPFKKQQDQFVIRLPLQKNVETTGNRARRNEALKAWDARRERQGSGPWTVLYCAHGPSLPQPDFGFTQIRDVHCQMSRMVDIYIPSPSLSRHPSTSKPQRKASAAKDDDDDVLEDWNTDMAVLFEWVGMASLGAQRLKANDRVDPYVSVYECPSPSHVGSMTHLRWTGFLGSDFVQSVVDMGLASVKTLPTTPTSTSQTPFIAITSHAFSSSPVSYIPSSSSNSNSGTDGPLRLPRADGEDTWCLLASPGSAESQTLDWSIVESLGQYDTRWG</sequence>
<dbReference type="Proteomes" id="UP000076154">
    <property type="component" value="Unassembled WGS sequence"/>
</dbReference>
<dbReference type="PANTHER" id="PTHR15396">
    <property type="entry name" value="RIBONUCLEASE P PROTEIN SUBUNIT P40"/>
    <property type="match status" value="1"/>
</dbReference>
<organism evidence="2 3">
    <name type="scientific">Hypsizygus marmoreus</name>
    <name type="common">White beech mushroom</name>
    <name type="synonym">Agaricus marmoreus</name>
    <dbReference type="NCBI Taxonomy" id="39966"/>
    <lineage>
        <taxon>Eukaryota</taxon>
        <taxon>Fungi</taxon>
        <taxon>Dikarya</taxon>
        <taxon>Basidiomycota</taxon>
        <taxon>Agaricomycotina</taxon>
        <taxon>Agaricomycetes</taxon>
        <taxon>Agaricomycetidae</taxon>
        <taxon>Agaricales</taxon>
        <taxon>Tricholomatineae</taxon>
        <taxon>Lyophyllaceae</taxon>
        <taxon>Hypsizygus</taxon>
    </lineage>
</organism>
<dbReference type="InParanoid" id="A0A369JMJ7"/>
<dbReference type="GO" id="GO:0004526">
    <property type="term" value="F:ribonuclease P activity"/>
    <property type="evidence" value="ECO:0007669"/>
    <property type="project" value="TreeGrafter"/>
</dbReference>
<evidence type="ECO:0000256" key="1">
    <source>
        <dbReference type="SAM" id="MobiDB-lite"/>
    </source>
</evidence>
<dbReference type="PANTHER" id="PTHR15396:SF1">
    <property type="entry name" value="RIBONUCLEASE P PROTEIN SUBUNIT P40"/>
    <property type="match status" value="1"/>
</dbReference>
<keyword evidence="3" id="KW-1185">Reference proteome</keyword>
<name>A0A369JMJ7_HYPMA</name>
<evidence type="ECO:0000313" key="3">
    <source>
        <dbReference type="Proteomes" id="UP000076154"/>
    </source>
</evidence>
<feature type="region of interest" description="Disordered" evidence="1">
    <location>
        <begin position="211"/>
        <end position="236"/>
    </location>
</feature>
<dbReference type="GO" id="GO:0001682">
    <property type="term" value="P:tRNA 5'-leader removal"/>
    <property type="evidence" value="ECO:0007669"/>
    <property type="project" value="InterPro"/>
</dbReference>
<dbReference type="InterPro" id="IPR013893">
    <property type="entry name" value="RNase_P_Rpp40"/>
</dbReference>
<dbReference type="EMBL" id="LUEZ02000046">
    <property type="protein sequence ID" value="RDB23461.1"/>
    <property type="molecule type" value="Genomic_DNA"/>
</dbReference>
<reference evidence="2" key="1">
    <citation type="submission" date="2018-04" db="EMBL/GenBank/DDBJ databases">
        <title>Whole genome sequencing of Hypsizygus marmoreus.</title>
        <authorList>
            <person name="Choi I.-G."/>
            <person name="Min B."/>
            <person name="Kim J.-G."/>
            <person name="Kim S."/>
            <person name="Oh Y.-L."/>
            <person name="Kong W.-S."/>
            <person name="Park H."/>
            <person name="Jeong J."/>
            <person name="Song E.-S."/>
        </authorList>
    </citation>
    <scope>NUCLEOTIDE SEQUENCE [LARGE SCALE GENOMIC DNA]</scope>
    <source>
        <strain evidence="2">51987-8</strain>
    </source>
</reference>
<dbReference type="STRING" id="39966.A0A369JMJ7"/>
<dbReference type="OrthoDB" id="63112at2759"/>
<dbReference type="Pfam" id="PF08584">
    <property type="entry name" value="Ribonuc_P_40"/>
    <property type="match status" value="1"/>
</dbReference>
<dbReference type="AlphaFoldDB" id="A0A369JMJ7"/>
<protein>
    <submittedName>
        <fullName evidence="2">Ribonuclease P protein subunit p40</fullName>
    </submittedName>
</protein>
<dbReference type="GO" id="GO:0030681">
    <property type="term" value="C:multimeric ribonuclease P complex"/>
    <property type="evidence" value="ECO:0007669"/>
    <property type="project" value="TreeGrafter"/>
</dbReference>
<proteinExistence type="predicted"/>
<dbReference type="GO" id="GO:0000171">
    <property type="term" value="F:ribonuclease MRP activity"/>
    <property type="evidence" value="ECO:0007669"/>
    <property type="project" value="TreeGrafter"/>
</dbReference>
<dbReference type="GO" id="GO:0000447">
    <property type="term" value="P:endonucleolytic cleavage in ITS1 to separate SSU-rRNA from 5.8S rRNA and LSU-rRNA from tricistronic rRNA transcript (SSU-rRNA, 5.8S rRNA, LSU-rRNA)"/>
    <property type="evidence" value="ECO:0007669"/>
    <property type="project" value="TreeGrafter"/>
</dbReference>
<comment type="caution">
    <text evidence="2">The sequence shown here is derived from an EMBL/GenBank/DDBJ whole genome shotgun (WGS) entry which is preliminary data.</text>
</comment>
<dbReference type="GO" id="GO:0000172">
    <property type="term" value="C:ribonuclease MRP complex"/>
    <property type="evidence" value="ECO:0007669"/>
    <property type="project" value="TreeGrafter"/>
</dbReference>
<gene>
    <name evidence="2" type="primary">RPP40</name>
    <name evidence="2" type="ORF">Hypma_008971</name>
</gene>